<reference evidence="15" key="1">
    <citation type="submission" date="2025-05" db="UniProtKB">
        <authorList>
            <consortium name="Ensembl"/>
        </authorList>
    </citation>
    <scope>IDENTIFICATION</scope>
</reference>
<dbReference type="FunFam" id="2.60.40.10:FF:001095">
    <property type="entry name" value="Interleukin 22 receptor, alpha 2"/>
    <property type="match status" value="1"/>
</dbReference>
<comment type="subcellular location">
    <subcellularLocation>
        <location evidence="1">Secreted</location>
    </subcellularLocation>
</comment>
<feature type="chain" id="PRO_5044689729" description="Interleukin-22 receptor subunit alpha-2" evidence="12">
    <location>
        <begin position="39"/>
        <end position="260"/>
    </location>
</feature>
<dbReference type="OrthoDB" id="10007376at2759"/>
<evidence type="ECO:0000256" key="4">
    <source>
        <dbReference type="ARBA" id="ARBA00022729"/>
    </source>
</evidence>
<evidence type="ECO:0000256" key="10">
    <source>
        <dbReference type="ARBA" id="ARBA00075144"/>
    </source>
</evidence>
<dbReference type="Ensembl" id="ENSZALT00000018338.1">
    <property type="protein sequence ID" value="ENSZALP00000013441.1"/>
    <property type="gene ID" value="ENSZALG00000011190.1"/>
</dbReference>
<dbReference type="SUPFAM" id="SSF49265">
    <property type="entry name" value="Fibronectin type III"/>
    <property type="match status" value="2"/>
</dbReference>
<evidence type="ECO:0000259" key="14">
    <source>
        <dbReference type="Pfam" id="PF09294"/>
    </source>
</evidence>
<feature type="signal peptide" evidence="12">
    <location>
        <begin position="1"/>
        <end position="38"/>
    </location>
</feature>
<dbReference type="Proteomes" id="UP000694413">
    <property type="component" value="Unassembled WGS sequence"/>
</dbReference>
<dbReference type="Pfam" id="PF09294">
    <property type="entry name" value="Interfer-bind"/>
    <property type="match status" value="1"/>
</dbReference>
<evidence type="ECO:0000256" key="2">
    <source>
        <dbReference type="ARBA" id="ARBA00005399"/>
    </source>
</evidence>
<keyword evidence="7" id="KW-0675">Receptor</keyword>
<dbReference type="CTD" id="116379"/>
<dbReference type="RefSeq" id="XP_026650632.1">
    <property type="nucleotide sequence ID" value="XM_026794831.2"/>
</dbReference>
<proteinExistence type="inferred from homology"/>
<dbReference type="InterPro" id="IPR050650">
    <property type="entry name" value="Type-II_Cytokine-TF_Rcpt"/>
</dbReference>
<dbReference type="Ensembl" id="ENSZALT00000018337.1">
    <property type="protein sequence ID" value="ENSZALP00000013440.1"/>
    <property type="gene ID" value="ENSZALG00000011190.1"/>
</dbReference>
<accession>A0A8D2MU62</accession>
<name>A0A8D2MU62_ZONAL</name>
<dbReference type="Gene3D" id="2.60.40.10">
    <property type="entry name" value="Immunoglobulins"/>
    <property type="match status" value="2"/>
</dbReference>
<evidence type="ECO:0000256" key="5">
    <source>
        <dbReference type="ARBA" id="ARBA00022737"/>
    </source>
</evidence>
<dbReference type="FunFam" id="2.60.40.10:FF:000348">
    <property type="entry name" value="Interleukin 20 receptor subunit alpha"/>
    <property type="match status" value="1"/>
</dbReference>
<keyword evidence="6" id="KW-1015">Disulfide bond</keyword>
<dbReference type="PANTHER" id="PTHR20859">
    <property type="entry name" value="INTERFERON/INTERLEUKIN RECEPTOR"/>
    <property type="match status" value="1"/>
</dbReference>
<keyword evidence="3" id="KW-0964">Secreted</keyword>
<evidence type="ECO:0000256" key="11">
    <source>
        <dbReference type="ARBA" id="ARBA00080921"/>
    </source>
</evidence>
<evidence type="ECO:0000259" key="13">
    <source>
        <dbReference type="Pfam" id="PF01108"/>
    </source>
</evidence>
<dbReference type="GO" id="GO:0005576">
    <property type="term" value="C:extracellular region"/>
    <property type="evidence" value="ECO:0007669"/>
    <property type="project" value="UniProtKB-SubCell"/>
</dbReference>
<gene>
    <name evidence="15" type="primary">IL22RA2</name>
</gene>
<evidence type="ECO:0000256" key="8">
    <source>
        <dbReference type="ARBA" id="ARBA00054691"/>
    </source>
</evidence>
<dbReference type="Pfam" id="PF01108">
    <property type="entry name" value="Tissue_fac"/>
    <property type="match status" value="1"/>
</dbReference>
<feature type="domain" description="Fibronectin type-III" evidence="13">
    <location>
        <begin position="44"/>
        <end position="141"/>
    </location>
</feature>
<comment type="function">
    <text evidence="8">Receptor for IL22. Binds to IL22, prevents interaction with the functional IL-22R complex and blocks the activity of IL22 (in vitro). May play an important role as an IL22 antagonist in the regulation of inflammatory responses.</text>
</comment>
<dbReference type="PANTHER" id="PTHR20859:SF51">
    <property type="entry name" value="INTERLEUKIN-22 RECEPTOR SUBUNIT ALPHA-2"/>
    <property type="match status" value="1"/>
</dbReference>
<dbReference type="GeneID" id="102061789"/>
<evidence type="ECO:0000256" key="9">
    <source>
        <dbReference type="ARBA" id="ARBA00071142"/>
    </source>
</evidence>
<organism evidence="15 16">
    <name type="scientific">Zonotrichia albicollis</name>
    <name type="common">White-throated sparrow</name>
    <name type="synonym">Fringilla albicollis</name>
    <dbReference type="NCBI Taxonomy" id="44394"/>
    <lineage>
        <taxon>Eukaryota</taxon>
        <taxon>Metazoa</taxon>
        <taxon>Chordata</taxon>
        <taxon>Craniata</taxon>
        <taxon>Vertebrata</taxon>
        <taxon>Euteleostomi</taxon>
        <taxon>Archelosauria</taxon>
        <taxon>Archosauria</taxon>
        <taxon>Dinosauria</taxon>
        <taxon>Saurischia</taxon>
        <taxon>Theropoda</taxon>
        <taxon>Coelurosauria</taxon>
        <taxon>Aves</taxon>
        <taxon>Neognathae</taxon>
        <taxon>Neoaves</taxon>
        <taxon>Telluraves</taxon>
        <taxon>Australaves</taxon>
        <taxon>Passeriformes</taxon>
        <taxon>Passerellidae</taxon>
        <taxon>Zonotrichia</taxon>
    </lineage>
</organism>
<dbReference type="InterPro" id="IPR036116">
    <property type="entry name" value="FN3_sf"/>
</dbReference>
<evidence type="ECO:0000256" key="3">
    <source>
        <dbReference type="ARBA" id="ARBA00022525"/>
    </source>
</evidence>
<dbReference type="InterPro" id="IPR003961">
    <property type="entry name" value="FN3_dom"/>
</dbReference>
<keyword evidence="4 12" id="KW-0732">Signal</keyword>
<feature type="domain" description="Interferon/interleukin receptor" evidence="14">
    <location>
        <begin position="153"/>
        <end position="258"/>
    </location>
</feature>
<comment type="similarity">
    <text evidence="2">Belongs to the type II cytokine receptor family.</text>
</comment>
<dbReference type="AlphaFoldDB" id="A0A8D2MU62"/>
<evidence type="ECO:0000313" key="16">
    <source>
        <dbReference type="Proteomes" id="UP000694413"/>
    </source>
</evidence>
<dbReference type="InterPro" id="IPR013783">
    <property type="entry name" value="Ig-like_fold"/>
</dbReference>
<evidence type="ECO:0000256" key="6">
    <source>
        <dbReference type="ARBA" id="ARBA00023157"/>
    </source>
</evidence>
<keyword evidence="16" id="KW-1185">Reference proteome</keyword>
<protein>
    <recommendedName>
        <fullName evidence="9">Interleukin-22 receptor subunit alpha-2</fullName>
    </recommendedName>
    <alternativeName>
        <fullName evidence="11">Cytokine receptor family type 2, soluble 1</fullName>
    </alternativeName>
    <alternativeName>
        <fullName evidence="10">Interleukin-22-binding protein</fullName>
    </alternativeName>
</protein>
<keyword evidence="5" id="KW-0677">Repeat</keyword>
<evidence type="ECO:0000313" key="15">
    <source>
        <dbReference type="Ensembl" id="ENSZALP00000013441.1"/>
    </source>
</evidence>
<evidence type="ECO:0000256" key="12">
    <source>
        <dbReference type="SAM" id="SignalP"/>
    </source>
</evidence>
<evidence type="ECO:0000256" key="1">
    <source>
        <dbReference type="ARBA" id="ARBA00004613"/>
    </source>
</evidence>
<dbReference type="GO" id="GO:0004896">
    <property type="term" value="F:cytokine receptor activity"/>
    <property type="evidence" value="ECO:0007669"/>
    <property type="project" value="TreeGrafter"/>
</dbReference>
<evidence type="ECO:0000256" key="7">
    <source>
        <dbReference type="ARBA" id="ARBA00023170"/>
    </source>
</evidence>
<sequence length="260" mass="30091">MGRTCPRGREVLFSHGAALLSMRRIMLSFLCLLMHLLQDETTSLLVLGNQDLQDSIKPQKVEFHSLNFNTTLHWQPGWAREARDALYFVQYKVYGQSTWQNKDECWGISSHVCDLTHETSDIQEPYYSRVRAALAGVYSSWSLSCRFTPWRETMIGPPMVTVVHSNKSITVKLQAPRSPYRRKRGSKIPMTNYYDLLYQVFIINNLLDEQHRVLVYEGKDKVIKIEDLRPGVSYCIVAKMYMPVLDHSSAYSSRQCTVLQ</sequence>
<dbReference type="GO" id="GO:0005886">
    <property type="term" value="C:plasma membrane"/>
    <property type="evidence" value="ECO:0007669"/>
    <property type="project" value="TreeGrafter"/>
</dbReference>
<dbReference type="InterPro" id="IPR015373">
    <property type="entry name" value="Interferon/interleukin_rcp_dom"/>
</dbReference>